<dbReference type="InterPro" id="IPR006703">
    <property type="entry name" value="G_AIG1"/>
</dbReference>
<keyword evidence="2" id="KW-0547">Nucleotide-binding</keyword>
<dbReference type="GeneID" id="106532141"/>
<comment type="similarity">
    <text evidence="1">Belongs to the TRAFAC class TrmE-Era-EngA-EngB-Septin-like GTPase superfamily. AIG1/Toc34/Toc159-like paraseptin GTPase family. IAN subfamily.</text>
</comment>
<evidence type="ECO:0000313" key="7">
    <source>
        <dbReference type="RefSeq" id="XP_013883608.1"/>
    </source>
</evidence>
<reference evidence="7" key="1">
    <citation type="submission" date="2025-08" db="UniProtKB">
        <authorList>
            <consortium name="RefSeq"/>
        </authorList>
    </citation>
    <scope>IDENTIFICATION</scope>
    <source>
        <strain evidence="7">Quisiro</strain>
        <tissue evidence="7">Liver</tissue>
    </source>
</reference>
<dbReference type="Pfam" id="PF04548">
    <property type="entry name" value="AIG1"/>
    <property type="match status" value="2"/>
</dbReference>
<dbReference type="STRING" id="52670.A0A2I4CUE0"/>
<dbReference type="InterPro" id="IPR045058">
    <property type="entry name" value="GIMA/IAN/Toc"/>
</dbReference>
<proteinExistence type="inferred from homology"/>
<dbReference type="PANTHER" id="PTHR10903">
    <property type="entry name" value="GTPASE, IMAP FAMILY MEMBER-RELATED"/>
    <property type="match status" value="1"/>
</dbReference>
<name>A0A2I4CUE0_AUSLI</name>
<sequence length="511" mass="58240">MAAAAPDVQPVKRSSSYNLLPPDMSELRVVLLGSSWSERNSVGNFIAGFDAFKDVFTFCMKLSVPLEDKTLSVINTPDLQLTTADQQTEFIKDCMRVCDPGPHVFLLVLQPEDFTEEERNRIYRILQNINDQSFDHSLMLILPPRHGDSVLTENYMNNPPIKDLIIRCRYRYLKKENIDRSELITRLGQIVKENNGEHVNYEEEPTTSGVFFSAATGSDTYKKQSSESLRVVLIGKTGSGKSSSGNTILGRNAFEAFLSQTPITKNCQKAQTEVEGRPVVVVDTPGLFDTSLSPDQVCEQLVRYISLLAPGPHVFLLVLQIGRFTPKDKETLKLLKEVFGKNAENFTIVLFTRGDELDDQSIEDYIKENCDVKKLISDCGQRFHVFNNRNKENRSQVSDLIRKIDTMVKENGGSYFTNEFLQEAEAAIQKEMKRILKEKEEIKHKEELKRKHEEKERKFTEDLCAALHRVADELNQDPNIQPLLRESAQQRLELDSVAESFKAFKKNCLMQ</sequence>
<dbReference type="PANTHER" id="PTHR10903:SF188">
    <property type="entry name" value="GTPASE IMAP FAMILY MEMBER 2-LIKE-RELATED"/>
    <property type="match status" value="1"/>
</dbReference>
<evidence type="ECO:0000256" key="2">
    <source>
        <dbReference type="ARBA" id="ARBA00022741"/>
    </source>
</evidence>
<dbReference type="SUPFAM" id="SSF52540">
    <property type="entry name" value="P-loop containing nucleoside triphosphate hydrolases"/>
    <property type="match status" value="1"/>
</dbReference>
<dbReference type="InterPro" id="IPR027417">
    <property type="entry name" value="P-loop_NTPase"/>
</dbReference>
<evidence type="ECO:0000256" key="3">
    <source>
        <dbReference type="ARBA" id="ARBA00023134"/>
    </source>
</evidence>
<dbReference type="InParanoid" id="A0A2I4CUE0"/>
<dbReference type="Proteomes" id="UP000192220">
    <property type="component" value="Unplaced"/>
</dbReference>
<dbReference type="OrthoDB" id="8954335at2759"/>
<dbReference type="PROSITE" id="PS51720">
    <property type="entry name" value="G_AIG1"/>
    <property type="match status" value="1"/>
</dbReference>
<feature type="domain" description="AIG1-type G" evidence="5">
    <location>
        <begin position="226"/>
        <end position="425"/>
    </location>
</feature>
<gene>
    <name evidence="7" type="primary">LOC106532141</name>
</gene>
<dbReference type="FunFam" id="3.40.50.300:FF:000366">
    <property type="entry name" value="GTPase, IMAP family member 2"/>
    <property type="match status" value="1"/>
</dbReference>
<dbReference type="GO" id="GO:0005525">
    <property type="term" value="F:GTP binding"/>
    <property type="evidence" value="ECO:0007669"/>
    <property type="project" value="UniProtKB-KW"/>
</dbReference>
<dbReference type="Gene3D" id="3.40.50.300">
    <property type="entry name" value="P-loop containing nucleotide triphosphate hydrolases"/>
    <property type="match status" value="2"/>
</dbReference>
<dbReference type="AlphaFoldDB" id="A0A2I4CUE0"/>
<keyword evidence="6" id="KW-1185">Reference proteome</keyword>
<accession>A0A2I4CUE0</accession>
<keyword evidence="3" id="KW-0342">GTP-binding</keyword>
<dbReference type="CDD" id="cd01852">
    <property type="entry name" value="AIG1"/>
    <property type="match status" value="1"/>
</dbReference>
<evidence type="ECO:0000259" key="5">
    <source>
        <dbReference type="PROSITE" id="PS51720"/>
    </source>
</evidence>
<keyword evidence="4" id="KW-0175">Coiled coil</keyword>
<dbReference type="RefSeq" id="XP_013883608.1">
    <property type="nucleotide sequence ID" value="XM_014028154.1"/>
</dbReference>
<evidence type="ECO:0000313" key="6">
    <source>
        <dbReference type="Proteomes" id="UP000192220"/>
    </source>
</evidence>
<organism evidence="6 7">
    <name type="scientific">Austrofundulus limnaeus</name>
    <name type="common">Annual killifish</name>
    <dbReference type="NCBI Taxonomy" id="52670"/>
    <lineage>
        <taxon>Eukaryota</taxon>
        <taxon>Metazoa</taxon>
        <taxon>Chordata</taxon>
        <taxon>Craniata</taxon>
        <taxon>Vertebrata</taxon>
        <taxon>Euteleostomi</taxon>
        <taxon>Actinopterygii</taxon>
        <taxon>Neopterygii</taxon>
        <taxon>Teleostei</taxon>
        <taxon>Neoteleostei</taxon>
        <taxon>Acanthomorphata</taxon>
        <taxon>Ovalentaria</taxon>
        <taxon>Atherinomorphae</taxon>
        <taxon>Cyprinodontiformes</taxon>
        <taxon>Rivulidae</taxon>
        <taxon>Austrofundulus</taxon>
    </lineage>
</organism>
<evidence type="ECO:0000256" key="1">
    <source>
        <dbReference type="ARBA" id="ARBA00008535"/>
    </source>
</evidence>
<dbReference type="KEGG" id="alim:106532141"/>
<protein>
    <submittedName>
        <fullName evidence="7">GTPase IMAP family member 4</fullName>
    </submittedName>
</protein>
<evidence type="ECO:0000256" key="4">
    <source>
        <dbReference type="SAM" id="Coils"/>
    </source>
</evidence>
<feature type="coiled-coil region" evidence="4">
    <location>
        <begin position="418"/>
        <end position="458"/>
    </location>
</feature>